<comment type="function">
    <text evidence="10">Component of the acetyl coenzyme A carboxylase (ACC) complex. First, biotin carboxylase catalyzes the carboxylation of biotin on its carrier protein (BCCP) and then the CO(2) group is transferred by the carboxyltransferase to acetyl-CoA to form malonyl-CoA.</text>
</comment>
<dbReference type="UniPathway" id="UPA00655">
    <property type="reaction ID" value="UER00711"/>
</dbReference>
<evidence type="ECO:0000256" key="2">
    <source>
        <dbReference type="ARBA" id="ARBA00022516"/>
    </source>
</evidence>
<organism evidence="12 13">
    <name type="scientific">Dysosmobacter welbionis</name>
    <dbReference type="NCBI Taxonomy" id="2093857"/>
    <lineage>
        <taxon>Bacteria</taxon>
        <taxon>Bacillati</taxon>
        <taxon>Bacillota</taxon>
        <taxon>Clostridia</taxon>
        <taxon>Eubacteriales</taxon>
        <taxon>Oscillospiraceae</taxon>
        <taxon>Dysosmobacter</taxon>
    </lineage>
</organism>
<evidence type="ECO:0000259" key="11">
    <source>
        <dbReference type="PROSITE" id="PS50989"/>
    </source>
</evidence>
<dbReference type="Proteomes" id="UP000298642">
    <property type="component" value="Chromosome"/>
</dbReference>
<evidence type="ECO:0000313" key="12">
    <source>
        <dbReference type="EMBL" id="QCI60074.1"/>
    </source>
</evidence>
<proteinExistence type="inferred from homology"/>
<dbReference type="GO" id="GO:2001295">
    <property type="term" value="P:malonyl-CoA biosynthetic process"/>
    <property type="evidence" value="ECO:0007669"/>
    <property type="project" value="UniProtKB-UniRule"/>
</dbReference>
<evidence type="ECO:0000256" key="5">
    <source>
        <dbReference type="ARBA" id="ARBA00022832"/>
    </source>
</evidence>
<keyword evidence="12" id="KW-0436">Ligase</keyword>
<evidence type="ECO:0000256" key="1">
    <source>
        <dbReference type="ARBA" id="ARBA00004956"/>
    </source>
</evidence>
<dbReference type="NCBIfam" id="NF041504">
    <property type="entry name" value="AccA_sub"/>
    <property type="match status" value="1"/>
</dbReference>
<comment type="catalytic activity">
    <reaction evidence="9 10">
        <text>N(6)-carboxybiotinyl-L-lysyl-[protein] + acetyl-CoA = N(6)-biotinyl-L-lysyl-[protein] + malonyl-CoA</text>
        <dbReference type="Rhea" id="RHEA:54728"/>
        <dbReference type="Rhea" id="RHEA-COMP:10505"/>
        <dbReference type="Rhea" id="RHEA-COMP:10506"/>
        <dbReference type="ChEBI" id="CHEBI:57288"/>
        <dbReference type="ChEBI" id="CHEBI:57384"/>
        <dbReference type="ChEBI" id="CHEBI:83144"/>
        <dbReference type="ChEBI" id="CHEBI:83145"/>
        <dbReference type="EC" id="2.1.3.15"/>
    </reaction>
</comment>
<keyword evidence="13" id="KW-1185">Reference proteome</keyword>
<evidence type="ECO:0000256" key="10">
    <source>
        <dbReference type="HAMAP-Rule" id="MF_00823"/>
    </source>
</evidence>
<dbReference type="EC" id="2.1.3.15" evidence="10"/>
<dbReference type="GO" id="GO:0006633">
    <property type="term" value="P:fatty acid biosynthetic process"/>
    <property type="evidence" value="ECO:0007669"/>
    <property type="project" value="UniProtKB-KW"/>
</dbReference>
<keyword evidence="4 10" id="KW-0547">Nucleotide-binding</keyword>
<dbReference type="Pfam" id="PF03255">
    <property type="entry name" value="ACCA"/>
    <property type="match status" value="1"/>
</dbReference>
<dbReference type="KEGG" id="obj:EIO64_13325"/>
<dbReference type="InterPro" id="IPR001095">
    <property type="entry name" value="Acetyl_CoA_COase_a_su"/>
</dbReference>
<dbReference type="GO" id="GO:0009317">
    <property type="term" value="C:acetyl-CoA carboxylase complex"/>
    <property type="evidence" value="ECO:0007669"/>
    <property type="project" value="InterPro"/>
</dbReference>
<evidence type="ECO:0000256" key="9">
    <source>
        <dbReference type="ARBA" id="ARBA00049152"/>
    </source>
</evidence>
<comment type="similarity">
    <text evidence="10">Belongs to the AccA family.</text>
</comment>
<keyword evidence="3 10" id="KW-0808">Transferase</keyword>
<keyword evidence="7 10" id="KW-0443">Lipid metabolism</keyword>
<dbReference type="AlphaFoldDB" id="A0A4D7AKK2"/>
<dbReference type="PANTHER" id="PTHR42853:SF3">
    <property type="entry name" value="ACETYL-COENZYME A CARBOXYLASE CARBOXYL TRANSFERASE SUBUNIT ALPHA, CHLOROPLASTIC"/>
    <property type="match status" value="1"/>
</dbReference>
<dbReference type="Gene3D" id="3.90.226.10">
    <property type="entry name" value="2-enoyl-CoA Hydratase, Chain A, domain 1"/>
    <property type="match status" value="1"/>
</dbReference>
<dbReference type="NCBIfam" id="NF004344">
    <property type="entry name" value="PRK05724.1"/>
    <property type="match status" value="1"/>
</dbReference>
<dbReference type="HAMAP" id="MF_00823">
    <property type="entry name" value="AcetylCoA_CT_alpha"/>
    <property type="match status" value="1"/>
</dbReference>
<keyword evidence="10" id="KW-0963">Cytoplasm</keyword>
<dbReference type="RefSeq" id="WP_021751422.1">
    <property type="nucleotide sequence ID" value="NZ_CP034413.3"/>
</dbReference>
<reference evidence="13" key="1">
    <citation type="submission" date="2018-12" db="EMBL/GenBank/DDBJ databases">
        <title>Dusodibacter welbiota gen. nov., sp. nov., isolated from human faeces and emended description of the Oscillibacter genus.</title>
        <authorList>
            <person name="Le Roy T."/>
            <person name="Van der Smissen P."/>
            <person name="Delzenne N."/>
            <person name="Muccioli G."/>
            <person name="Collet J.F."/>
            <person name="Cani P.D."/>
        </authorList>
    </citation>
    <scope>NUCLEOTIDE SEQUENCE [LARGE SCALE GENOMIC DNA]</scope>
    <source>
        <strain evidence="13">J115</strain>
    </source>
</reference>
<dbReference type="PANTHER" id="PTHR42853">
    <property type="entry name" value="ACETYL-COENZYME A CARBOXYLASE CARBOXYL TRANSFERASE SUBUNIT ALPHA"/>
    <property type="match status" value="1"/>
</dbReference>
<sequence length="272" mass="29522">MSEPLTAAQRVAIARHPQRPNITDYIQALFTDFFEQKGDRLCGEDAAILGGVALYHGRPVTVIGTRKGKTLEENLKCNFGMPNPEGYRKALRLMRQAEKFRRPILTFIDTSGAYPGLEAEAHGQGEAIARNLYEMSRLTVPVIALITGEGNSGGALALGVANRVLMLENSVYAILSPEGFASILWKDSARHEEACELMKLTAPDLLELGVIDGIIPEPEGGAHLAPAAHMRQVDRALSRCLAELSKESGAALAAGRYQKFRRMGAAPQKEEA</sequence>
<evidence type="ECO:0000256" key="6">
    <source>
        <dbReference type="ARBA" id="ARBA00022840"/>
    </source>
</evidence>
<keyword evidence="8 10" id="KW-0275">Fatty acid biosynthesis</keyword>
<evidence type="ECO:0000256" key="8">
    <source>
        <dbReference type="ARBA" id="ARBA00023160"/>
    </source>
</evidence>
<comment type="subcellular location">
    <subcellularLocation>
        <location evidence="10">Cytoplasm</location>
    </subcellularLocation>
</comment>
<dbReference type="EMBL" id="CP034413">
    <property type="protein sequence ID" value="QCI60074.1"/>
    <property type="molecule type" value="Genomic_DNA"/>
</dbReference>
<evidence type="ECO:0000256" key="4">
    <source>
        <dbReference type="ARBA" id="ARBA00022741"/>
    </source>
</evidence>
<name>A0A4D7AKK2_9FIRM</name>
<keyword evidence="2 10" id="KW-0444">Lipid biosynthesis</keyword>
<evidence type="ECO:0000256" key="3">
    <source>
        <dbReference type="ARBA" id="ARBA00022679"/>
    </source>
</evidence>
<dbReference type="GO" id="GO:0016743">
    <property type="term" value="F:carboxyl- or carbamoyltransferase activity"/>
    <property type="evidence" value="ECO:0007669"/>
    <property type="project" value="UniProtKB-UniRule"/>
</dbReference>
<evidence type="ECO:0000313" key="13">
    <source>
        <dbReference type="Proteomes" id="UP000298642"/>
    </source>
</evidence>
<dbReference type="PROSITE" id="PS50989">
    <property type="entry name" value="COA_CT_CTER"/>
    <property type="match status" value="1"/>
</dbReference>
<dbReference type="NCBIfam" id="TIGR00513">
    <property type="entry name" value="accA"/>
    <property type="match status" value="1"/>
</dbReference>
<dbReference type="InterPro" id="IPR011763">
    <property type="entry name" value="COA_CT_C"/>
</dbReference>
<dbReference type="PRINTS" id="PR01069">
    <property type="entry name" value="ACCCTRFRASEA"/>
</dbReference>
<dbReference type="InterPro" id="IPR029045">
    <property type="entry name" value="ClpP/crotonase-like_dom_sf"/>
</dbReference>
<dbReference type="GO" id="GO:0005524">
    <property type="term" value="F:ATP binding"/>
    <property type="evidence" value="ECO:0007669"/>
    <property type="project" value="UniProtKB-KW"/>
</dbReference>
<protein>
    <recommendedName>
        <fullName evidence="10">Acetyl-coenzyme A carboxylase carboxyl transferase subunit alpha</fullName>
        <shortName evidence="10">ACCase subunit alpha</shortName>
        <shortName evidence="10">Acetyl-CoA carboxylase carboxyltransferase subunit alpha</shortName>
        <ecNumber evidence="10">2.1.3.15</ecNumber>
    </recommendedName>
</protein>
<gene>
    <name evidence="10" type="primary">accA</name>
    <name evidence="12" type="ORF">EIO64_13325</name>
</gene>
<dbReference type="GeneID" id="89521587"/>
<feature type="domain" description="CoA carboxyltransferase C-terminal" evidence="11">
    <location>
        <begin position="1"/>
        <end position="243"/>
    </location>
</feature>
<evidence type="ECO:0000256" key="7">
    <source>
        <dbReference type="ARBA" id="ARBA00023098"/>
    </source>
</evidence>
<accession>A0A4D7AKK2</accession>
<comment type="pathway">
    <text evidence="1 10">Lipid metabolism; malonyl-CoA biosynthesis; malonyl-CoA from acetyl-CoA: step 1/1.</text>
</comment>
<dbReference type="GO" id="GO:0003989">
    <property type="term" value="F:acetyl-CoA carboxylase activity"/>
    <property type="evidence" value="ECO:0007669"/>
    <property type="project" value="InterPro"/>
</dbReference>
<dbReference type="SUPFAM" id="SSF52096">
    <property type="entry name" value="ClpP/crotonase"/>
    <property type="match status" value="1"/>
</dbReference>
<comment type="subunit">
    <text evidence="10">Acetyl-CoA carboxylase is a heterohexamer composed of biotin carboxyl carrier protein (AccB), biotin carboxylase (AccC) and two subunits each of ACCase subunit alpha (AccA) and ACCase subunit beta (AccD).</text>
</comment>
<keyword evidence="5 10" id="KW-0276">Fatty acid metabolism</keyword>
<keyword evidence="6 10" id="KW-0067">ATP-binding</keyword>